<gene>
    <name evidence="1" type="ORF">AM571_PB00128</name>
</gene>
<evidence type="ECO:0000313" key="2">
    <source>
        <dbReference type="Proteomes" id="UP000185109"/>
    </source>
</evidence>
<dbReference type="GO" id="GO:0007165">
    <property type="term" value="P:signal transduction"/>
    <property type="evidence" value="ECO:0007669"/>
    <property type="project" value="InterPro"/>
</dbReference>
<evidence type="ECO:0000313" key="1">
    <source>
        <dbReference type="EMBL" id="APO77420.1"/>
    </source>
</evidence>
<proteinExistence type="predicted"/>
<dbReference type="Proteomes" id="UP000185109">
    <property type="component" value="Plasmid pRsp8C3b"/>
</dbReference>
<reference evidence="1 2" key="1">
    <citation type="submission" date="2016-09" db="EMBL/GenBank/DDBJ databases">
        <title>The complete genome sequences of Rhizobium gallicum, symbiovars gallicum and phaseoli, symbionts associated to common bean (Phaseolus vulgaris).</title>
        <authorList>
            <person name="Bustos P."/>
            <person name="Santamaria R.I."/>
            <person name="Perez-Carrascal O.M."/>
            <person name="Juarez S."/>
            <person name="Lozano L."/>
            <person name="Martinez-Flores I."/>
            <person name="Martinez-Romero E."/>
            <person name="Cevallos M."/>
            <person name="Romero D."/>
            <person name="Davila G."/>
            <person name="Gonzalez V."/>
        </authorList>
    </citation>
    <scope>NUCLEOTIDE SEQUENCE [LARGE SCALE GENOMIC DNA]</scope>
    <source>
        <strain evidence="1 2">8C-3</strain>
        <plasmid evidence="2">Plasmid prsp8c3b</plasmid>
    </source>
</reference>
<dbReference type="AlphaFoldDB" id="A0A1L5PBG8"/>
<organism evidence="1 2">
    <name type="scientific">Rhizobium etli 8C-3</name>
    <dbReference type="NCBI Taxonomy" id="538025"/>
    <lineage>
        <taxon>Bacteria</taxon>
        <taxon>Pseudomonadati</taxon>
        <taxon>Pseudomonadota</taxon>
        <taxon>Alphaproteobacteria</taxon>
        <taxon>Hyphomicrobiales</taxon>
        <taxon>Rhizobiaceae</taxon>
        <taxon>Rhizobium/Agrobacterium group</taxon>
        <taxon>Rhizobium</taxon>
    </lineage>
</organism>
<dbReference type="Gene3D" id="2.30.30.40">
    <property type="entry name" value="SH3 Domains"/>
    <property type="match status" value="1"/>
</dbReference>
<geneLocation type="plasmid" evidence="2">
    <name>prsp8c3b</name>
</geneLocation>
<dbReference type="GO" id="GO:0006935">
    <property type="term" value="P:chemotaxis"/>
    <property type="evidence" value="ECO:0007669"/>
    <property type="project" value="InterPro"/>
</dbReference>
<keyword evidence="1" id="KW-0614">Plasmid</keyword>
<dbReference type="EMBL" id="CP017243">
    <property type="protein sequence ID" value="APO77420.1"/>
    <property type="molecule type" value="Genomic_DNA"/>
</dbReference>
<dbReference type="InterPro" id="IPR036061">
    <property type="entry name" value="CheW-like_dom_sf"/>
</dbReference>
<dbReference type="SUPFAM" id="SSF50341">
    <property type="entry name" value="CheW-like"/>
    <property type="match status" value="1"/>
</dbReference>
<name>A0A1L5PBG8_RHIET</name>
<protein>
    <submittedName>
        <fullName evidence="1">Chemotaxis signal transduction CheW-like protein</fullName>
    </submittedName>
</protein>
<sequence>MKTTLIPEIRGLAEATPLPLTHVLGSGICRFCHSGDRACCRDNQSHRSSHSAIVVVEVADGIIGPVVDQVSGILSINGDRIQPVRT</sequence>
<accession>A0A1L5PBG8</accession>